<dbReference type="InterPro" id="IPR004155">
    <property type="entry name" value="PBS_lyase_HEAT"/>
</dbReference>
<accession>A0A8T7M2R8</accession>
<dbReference type="SUPFAM" id="SSF48371">
    <property type="entry name" value="ARM repeat"/>
    <property type="match status" value="1"/>
</dbReference>
<dbReference type="InterPro" id="IPR021133">
    <property type="entry name" value="HEAT_type_2"/>
</dbReference>
<sequence length="278" mass="31426">MTDKHFQAVSNRLSKSYQLLAEVEQRLINPHDESTQRAGLLKSKQKIEERISELEITLLSPARPTLPDKSIHSPSFETLISYLEDPDPAVRFWALGELAASNQQEAYPYLLKSLKDSDPEIRVTAVEALARFGRYAVKPLLALFSDRDYRVRNSVVTALACIGPTILPYLINLLKDEMVEKHVLVVATLRETGPVLLPQLHEMLRWPYSNLVYSIVTVIGDLGNDESLTWLQPLADGQWQPTSWGASISEAARNAIRKIRRRKTMFESGKKPGSDEDF</sequence>
<evidence type="ECO:0000256" key="1">
    <source>
        <dbReference type="ARBA" id="ARBA00045876"/>
    </source>
</evidence>
<dbReference type="PANTHER" id="PTHR12697">
    <property type="entry name" value="PBS LYASE HEAT-LIKE PROTEIN"/>
    <property type="match status" value="1"/>
</dbReference>
<dbReference type="PANTHER" id="PTHR12697:SF5">
    <property type="entry name" value="DEOXYHYPUSINE HYDROXYLASE"/>
    <property type="match status" value="1"/>
</dbReference>
<dbReference type="PROSITE" id="PS50077">
    <property type="entry name" value="HEAT_REPEAT"/>
    <property type="match status" value="1"/>
</dbReference>
<dbReference type="GO" id="GO:0016491">
    <property type="term" value="F:oxidoreductase activity"/>
    <property type="evidence" value="ECO:0007669"/>
    <property type="project" value="TreeGrafter"/>
</dbReference>
<evidence type="ECO:0000313" key="4">
    <source>
        <dbReference type="Proteomes" id="UP000521676"/>
    </source>
</evidence>
<reference evidence="2 4" key="1">
    <citation type="submission" date="2020-06" db="EMBL/GenBank/DDBJ databases">
        <title>Anoxygenic phototrophic Chloroflexota member uses a Type I reaction center.</title>
        <authorList>
            <person name="Tsuji J.M."/>
            <person name="Shaw N.A."/>
            <person name="Nagashima S."/>
            <person name="Venkiteswaran J."/>
            <person name="Schiff S.L."/>
            <person name="Hanada S."/>
            <person name="Tank M."/>
            <person name="Neufeld J.D."/>
        </authorList>
    </citation>
    <scope>NUCLEOTIDE SEQUENCE [LARGE SCALE GENOMIC DNA]</scope>
    <source>
        <strain evidence="2">L227-S17</strain>
    </source>
</reference>
<dbReference type="SMART" id="SM00567">
    <property type="entry name" value="EZ_HEAT"/>
    <property type="match status" value="3"/>
</dbReference>
<dbReference type="Proteomes" id="UP001431572">
    <property type="component" value="Chromosome 1"/>
</dbReference>
<dbReference type="EMBL" id="JACATZ010000001">
    <property type="protein sequence ID" value="NWJ45506.1"/>
    <property type="molecule type" value="Genomic_DNA"/>
</dbReference>
<keyword evidence="5" id="KW-1185">Reference proteome</keyword>
<dbReference type="Pfam" id="PF13646">
    <property type="entry name" value="HEAT_2"/>
    <property type="match status" value="1"/>
</dbReference>
<name>A0A8T7M2R8_9CHLR</name>
<dbReference type="Gene3D" id="1.25.10.10">
    <property type="entry name" value="Leucine-rich Repeat Variant"/>
    <property type="match status" value="1"/>
</dbReference>
<reference evidence="3" key="2">
    <citation type="journal article" date="2024" name="Nature">
        <title>Anoxygenic phototroph of the Chloroflexota uses a type I reaction centre.</title>
        <authorList>
            <person name="Tsuji J.M."/>
            <person name="Shaw N.A."/>
            <person name="Nagashima S."/>
            <person name="Venkiteswaran J.J."/>
            <person name="Schiff S.L."/>
            <person name="Watanabe T."/>
            <person name="Fukui M."/>
            <person name="Hanada S."/>
            <person name="Tank M."/>
            <person name="Neufeld J.D."/>
        </authorList>
    </citation>
    <scope>NUCLEOTIDE SEQUENCE</scope>
    <source>
        <strain evidence="3">L227-S17</strain>
    </source>
</reference>
<evidence type="ECO:0000313" key="3">
    <source>
        <dbReference type="EMBL" id="WJW67379.1"/>
    </source>
</evidence>
<protein>
    <submittedName>
        <fullName evidence="2">HEAT repeat domain-containing protein</fullName>
    </submittedName>
</protein>
<dbReference type="AlphaFoldDB" id="A0A8T7M2R8"/>
<gene>
    <name evidence="2" type="ORF">HXX08_06480</name>
    <name evidence="3" type="ORF">OZ401_000644</name>
</gene>
<dbReference type="RefSeq" id="WP_341469273.1">
    <property type="nucleotide sequence ID" value="NZ_CP128399.1"/>
</dbReference>
<evidence type="ECO:0000313" key="5">
    <source>
        <dbReference type="Proteomes" id="UP001431572"/>
    </source>
</evidence>
<dbReference type="InterPro" id="IPR011989">
    <property type="entry name" value="ARM-like"/>
</dbReference>
<proteinExistence type="predicted"/>
<dbReference type="Proteomes" id="UP000521676">
    <property type="component" value="Unassembled WGS sequence"/>
</dbReference>
<dbReference type="InterPro" id="IPR016024">
    <property type="entry name" value="ARM-type_fold"/>
</dbReference>
<organism evidence="2 4">
    <name type="scientific">Candidatus Chlorohelix allophototropha</name>
    <dbReference type="NCBI Taxonomy" id="3003348"/>
    <lineage>
        <taxon>Bacteria</taxon>
        <taxon>Bacillati</taxon>
        <taxon>Chloroflexota</taxon>
        <taxon>Chloroflexia</taxon>
        <taxon>Candidatus Chloroheliales</taxon>
        <taxon>Candidatus Chloroheliaceae</taxon>
        <taxon>Candidatus Chlorohelix</taxon>
    </lineage>
</organism>
<comment type="function">
    <text evidence="1">Catalyzes the hydroxylation of the N(6)-(4-aminobutyl)-L-lysine intermediate produced by deoxyhypusine synthase/DHPS on a critical lysine of the eukaryotic translation initiation factor 5A/eIF-5A. This is the second step of the post-translational modification of that lysine into an unusual amino acid residue named hypusine. Hypusination is unique to mature eIF-5A factor and is essential for its function.</text>
</comment>
<evidence type="ECO:0000313" key="2">
    <source>
        <dbReference type="EMBL" id="NWJ45506.1"/>
    </source>
</evidence>
<dbReference type="EMBL" id="CP128399">
    <property type="protein sequence ID" value="WJW67379.1"/>
    <property type="molecule type" value="Genomic_DNA"/>
</dbReference>